<dbReference type="EMBL" id="JAELUQ010000004">
    <property type="protein sequence ID" value="KAG7416470.1"/>
    <property type="molecule type" value="Genomic_DNA"/>
</dbReference>
<sequence length="77" mass="8879">MLRRPNHQPLVGTRRDYLDHPRLVPSPKWRDSPATFVGKLLKTWILFAFTLSRLMWLQVHFIAAGNAAIRLSRTAGL</sequence>
<dbReference type="AlphaFoldDB" id="A0A8J5P1H5"/>
<reference evidence="1" key="1">
    <citation type="submission" date="2021-04" db="EMBL/GenBank/DDBJ databases">
        <title>First draft genome resource for Brassicaceae pathogens Fusarium oxysporum f. sp. raphani and Fusarium oxysporum f. sp. rapae.</title>
        <authorList>
            <person name="Asai S."/>
        </authorList>
    </citation>
    <scope>NUCLEOTIDE SEQUENCE</scope>
    <source>
        <strain evidence="1">Tf1208</strain>
    </source>
</reference>
<proteinExistence type="predicted"/>
<evidence type="ECO:0000313" key="2">
    <source>
        <dbReference type="Proteomes" id="UP000694050"/>
    </source>
</evidence>
<organism evidence="1 2">
    <name type="scientific">Fusarium oxysporum f. sp. rapae</name>
    <dbReference type="NCBI Taxonomy" id="485398"/>
    <lineage>
        <taxon>Eukaryota</taxon>
        <taxon>Fungi</taxon>
        <taxon>Dikarya</taxon>
        <taxon>Ascomycota</taxon>
        <taxon>Pezizomycotina</taxon>
        <taxon>Sordariomycetes</taxon>
        <taxon>Hypocreomycetidae</taxon>
        <taxon>Hypocreales</taxon>
        <taxon>Nectriaceae</taxon>
        <taxon>Fusarium</taxon>
        <taxon>Fusarium oxysporum species complex</taxon>
    </lineage>
</organism>
<comment type="caution">
    <text evidence="1">The sequence shown here is derived from an EMBL/GenBank/DDBJ whole genome shotgun (WGS) entry which is preliminary data.</text>
</comment>
<dbReference type="Proteomes" id="UP000694050">
    <property type="component" value="Unassembled WGS sequence"/>
</dbReference>
<evidence type="ECO:0000313" key="1">
    <source>
        <dbReference type="EMBL" id="KAG7416470.1"/>
    </source>
</evidence>
<accession>A0A8J5P1H5</accession>
<gene>
    <name evidence="1" type="ORF">Forpe1208_v005577</name>
</gene>
<protein>
    <submittedName>
        <fullName evidence="1">Uncharacterized protein</fullName>
    </submittedName>
</protein>
<name>A0A8J5P1H5_FUSOX</name>